<name>A0AAF3F693_9BILA</name>
<dbReference type="SUPFAM" id="SSF81321">
    <property type="entry name" value="Family A G protein-coupled receptor-like"/>
    <property type="match status" value="1"/>
</dbReference>
<dbReference type="Pfam" id="PF10326">
    <property type="entry name" value="7TM_GPCR_Str"/>
    <property type="match status" value="1"/>
</dbReference>
<dbReference type="Gene3D" id="1.20.1070.10">
    <property type="entry name" value="Rhodopsin 7-helix transmembrane proteins"/>
    <property type="match status" value="1"/>
</dbReference>
<evidence type="ECO:0000313" key="2">
    <source>
        <dbReference type="Proteomes" id="UP000887575"/>
    </source>
</evidence>
<sequence>MGISNFDKFARVTIYQIHVHEYGFVLFPTSFLENTMMPAHWGMVLYGSLFCQSLVLLAFHFVYRYLLICKNHFLYLFNSAKYIPLWFSLWLLMGIIWGTVLHIYMYHSKMLTDYFRETLWETYGYDVNKSAILGPVYRHPNELGVLVWDWGQLFSLAVCMGELGSTFMVIMFCTWNIHQTLKTTAMSEASKRLEQQLFKALLVQTTIPLILEYTPGGIDFLCPLFHIPIGRGTNLSPILISFYPVLDPICMLYFIKDYRYALLRKLRFNTNATVSMASGASDISQKAQIYLQKPEGFKIERERESNQ</sequence>
<dbReference type="PANTHER" id="PTHR22943:SF248">
    <property type="entry name" value="SEVEN TM RECEPTOR"/>
    <property type="match status" value="1"/>
</dbReference>
<keyword evidence="2" id="KW-1185">Reference proteome</keyword>
<keyword evidence="1" id="KW-1133">Transmembrane helix</keyword>
<accession>A0AAF3F693</accession>
<dbReference type="PANTHER" id="PTHR22943">
    <property type="entry name" value="7-TRANSMEMBRANE DOMAIN RECEPTOR C.ELEGANS"/>
    <property type="match status" value="1"/>
</dbReference>
<feature type="transmembrane region" description="Helical" evidence="1">
    <location>
        <begin position="83"/>
        <end position="105"/>
    </location>
</feature>
<dbReference type="WBParaSite" id="MBELARI_LOCUS2424">
    <property type="protein sequence ID" value="MBELARI_LOCUS2424"/>
    <property type="gene ID" value="MBELARI_LOCUS2424"/>
</dbReference>
<reference evidence="3" key="1">
    <citation type="submission" date="2024-02" db="UniProtKB">
        <authorList>
            <consortium name="WormBaseParasite"/>
        </authorList>
    </citation>
    <scope>IDENTIFICATION</scope>
</reference>
<evidence type="ECO:0000256" key="1">
    <source>
        <dbReference type="SAM" id="Phobius"/>
    </source>
</evidence>
<feature type="transmembrane region" description="Helical" evidence="1">
    <location>
        <begin position="197"/>
        <end position="215"/>
    </location>
</feature>
<dbReference type="Proteomes" id="UP000887575">
    <property type="component" value="Unassembled WGS sequence"/>
</dbReference>
<feature type="transmembrane region" description="Helical" evidence="1">
    <location>
        <begin position="43"/>
        <end position="63"/>
    </location>
</feature>
<dbReference type="AlphaFoldDB" id="A0AAF3F693"/>
<feature type="transmembrane region" description="Helical" evidence="1">
    <location>
        <begin position="153"/>
        <end position="177"/>
    </location>
</feature>
<protein>
    <submittedName>
        <fullName evidence="3">Seven TM Receptor</fullName>
    </submittedName>
</protein>
<dbReference type="InterPro" id="IPR019428">
    <property type="entry name" value="7TM_GPCR_serpentine_rcpt_Str"/>
</dbReference>
<organism evidence="2 3">
    <name type="scientific">Mesorhabditis belari</name>
    <dbReference type="NCBI Taxonomy" id="2138241"/>
    <lineage>
        <taxon>Eukaryota</taxon>
        <taxon>Metazoa</taxon>
        <taxon>Ecdysozoa</taxon>
        <taxon>Nematoda</taxon>
        <taxon>Chromadorea</taxon>
        <taxon>Rhabditida</taxon>
        <taxon>Rhabditina</taxon>
        <taxon>Rhabditomorpha</taxon>
        <taxon>Rhabditoidea</taxon>
        <taxon>Rhabditidae</taxon>
        <taxon>Mesorhabditinae</taxon>
        <taxon>Mesorhabditis</taxon>
    </lineage>
</organism>
<proteinExistence type="predicted"/>
<keyword evidence="1" id="KW-0472">Membrane</keyword>
<keyword evidence="1" id="KW-0812">Transmembrane</keyword>
<feature type="transmembrane region" description="Helical" evidence="1">
    <location>
        <begin position="235"/>
        <end position="255"/>
    </location>
</feature>
<evidence type="ECO:0000313" key="3">
    <source>
        <dbReference type="WBParaSite" id="MBELARI_LOCUS2424"/>
    </source>
</evidence>